<evidence type="ECO:0000313" key="3">
    <source>
        <dbReference type="Proteomes" id="UP001224890"/>
    </source>
</evidence>
<dbReference type="Proteomes" id="UP001224890">
    <property type="component" value="Unassembled WGS sequence"/>
</dbReference>
<dbReference type="EMBL" id="JAHMHR010000120">
    <property type="protein sequence ID" value="KAK1656792.1"/>
    <property type="molecule type" value="Genomic_DNA"/>
</dbReference>
<accession>A0AAJ0EMP7</accession>
<evidence type="ECO:0008006" key="4">
    <source>
        <dbReference type="Google" id="ProtNLM"/>
    </source>
</evidence>
<sequence length="89" mass="10052">MNFPMFVKTVFVAMVVANGCAYAISSSFDSWAGTKFEVTQSRCFIDYMQAEQVPYSKHEVSQRALVQRATRACLLFCHRIGNMSRQVSA</sequence>
<reference evidence="2" key="1">
    <citation type="submission" date="2021-06" db="EMBL/GenBank/DDBJ databases">
        <title>Comparative genomics, transcriptomics and evolutionary studies reveal genomic signatures of adaptation to plant cell wall in hemibiotrophic fungi.</title>
        <authorList>
            <consortium name="DOE Joint Genome Institute"/>
            <person name="Baroncelli R."/>
            <person name="Diaz J.F."/>
            <person name="Benocci T."/>
            <person name="Peng M."/>
            <person name="Battaglia E."/>
            <person name="Haridas S."/>
            <person name="Andreopoulos W."/>
            <person name="Labutti K."/>
            <person name="Pangilinan J."/>
            <person name="Floch G.L."/>
            <person name="Makela M.R."/>
            <person name="Henrissat B."/>
            <person name="Grigoriev I.V."/>
            <person name="Crouch J.A."/>
            <person name="De Vries R.P."/>
            <person name="Sukno S.A."/>
            <person name="Thon M.R."/>
        </authorList>
    </citation>
    <scope>NUCLEOTIDE SEQUENCE</scope>
    <source>
        <strain evidence="2">CBS 193.32</strain>
    </source>
</reference>
<protein>
    <recommendedName>
        <fullName evidence="4">Lipoprotein</fullName>
    </recommendedName>
</protein>
<keyword evidence="3" id="KW-1185">Reference proteome</keyword>
<proteinExistence type="predicted"/>
<dbReference type="AlphaFoldDB" id="A0AAJ0EMP7"/>
<gene>
    <name evidence="2" type="ORF">BDP55DRAFT_687810</name>
</gene>
<evidence type="ECO:0000313" key="2">
    <source>
        <dbReference type="EMBL" id="KAK1656792.1"/>
    </source>
</evidence>
<dbReference type="RefSeq" id="XP_060421556.1">
    <property type="nucleotide sequence ID" value="XM_060576602.1"/>
</dbReference>
<feature type="chain" id="PRO_5042597714" description="Lipoprotein" evidence="1">
    <location>
        <begin position="24"/>
        <end position="89"/>
    </location>
</feature>
<feature type="signal peptide" evidence="1">
    <location>
        <begin position="1"/>
        <end position="23"/>
    </location>
</feature>
<keyword evidence="1" id="KW-0732">Signal</keyword>
<name>A0AAJ0EMP7_9PEZI</name>
<evidence type="ECO:0000256" key="1">
    <source>
        <dbReference type="SAM" id="SignalP"/>
    </source>
</evidence>
<dbReference type="GeneID" id="85461128"/>
<organism evidence="2 3">
    <name type="scientific">Colletotrichum godetiae</name>
    <dbReference type="NCBI Taxonomy" id="1209918"/>
    <lineage>
        <taxon>Eukaryota</taxon>
        <taxon>Fungi</taxon>
        <taxon>Dikarya</taxon>
        <taxon>Ascomycota</taxon>
        <taxon>Pezizomycotina</taxon>
        <taxon>Sordariomycetes</taxon>
        <taxon>Hypocreomycetidae</taxon>
        <taxon>Glomerellales</taxon>
        <taxon>Glomerellaceae</taxon>
        <taxon>Colletotrichum</taxon>
        <taxon>Colletotrichum acutatum species complex</taxon>
    </lineage>
</organism>
<comment type="caution">
    <text evidence="2">The sequence shown here is derived from an EMBL/GenBank/DDBJ whole genome shotgun (WGS) entry which is preliminary data.</text>
</comment>